<gene>
    <name evidence="1" type="primary">GLEAN_06576</name>
    <name evidence="1" type="ORF">TcasGA2_TC006576</name>
</gene>
<accession>D6WXN0</accession>
<dbReference type="InParanoid" id="D6WXN0"/>
<evidence type="ECO:0000313" key="2">
    <source>
        <dbReference type="Proteomes" id="UP000007266"/>
    </source>
</evidence>
<keyword evidence="2" id="KW-1185">Reference proteome</keyword>
<protein>
    <submittedName>
        <fullName evidence="1">Uncharacterized protein</fullName>
    </submittedName>
</protein>
<proteinExistence type="predicted"/>
<dbReference type="HOGENOM" id="CLU_2309587_0_0_1"/>
<evidence type="ECO:0000313" key="1">
    <source>
        <dbReference type="EMBL" id="EFA08875.1"/>
    </source>
</evidence>
<dbReference type="EMBL" id="KQ971362">
    <property type="protein sequence ID" value="EFA08875.1"/>
    <property type="molecule type" value="Genomic_DNA"/>
</dbReference>
<dbReference type="AlphaFoldDB" id="D6WXN0"/>
<organism evidence="1 2">
    <name type="scientific">Tribolium castaneum</name>
    <name type="common">Red flour beetle</name>
    <dbReference type="NCBI Taxonomy" id="7070"/>
    <lineage>
        <taxon>Eukaryota</taxon>
        <taxon>Metazoa</taxon>
        <taxon>Ecdysozoa</taxon>
        <taxon>Arthropoda</taxon>
        <taxon>Hexapoda</taxon>
        <taxon>Insecta</taxon>
        <taxon>Pterygota</taxon>
        <taxon>Neoptera</taxon>
        <taxon>Endopterygota</taxon>
        <taxon>Coleoptera</taxon>
        <taxon>Polyphaga</taxon>
        <taxon>Cucujiformia</taxon>
        <taxon>Tenebrionidae</taxon>
        <taxon>Tenebrionidae incertae sedis</taxon>
        <taxon>Tribolium</taxon>
    </lineage>
</organism>
<name>D6WXN0_TRICA</name>
<reference evidence="1 2" key="2">
    <citation type="journal article" date="2010" name="Nucleic Acids Res.">
        <title>BeetleBase in 2010: revisions to provide comprehensive genomic information for Tribolium castaneum.</title>
        <authorList>
            <person name="Kim H.S."/>
            <person name="Murphy T."/>
            <person name="Xia J."/>
            <person name="Caragea D."/>
            <person name="Park Y."/>
            <person name="Beeman R.W."/>
            <person name="Lorenzen M.D."/>
            <person name="Butcher S."/>
            <person name="Manak J.R."/>
            <person name="Brown S.J."/>
        </authorList>
    </citation>
    <scope>GENOME REANNOTATION</scope>
    <source>
        <strain evidence="1 2">Georgia GA2</strain>
    </source>
</reference>
<sequence length="100" mass="11922">MHISHKIRFLLHLNYVEAFRDSKMMDFYSDYREKVEKNANDEDSVFDRRFRRPLISLNAPETLFTAVRAYNEIRLDPILRFETVAVLVLERLGELMAQAN</sequence>
<reference evidence="1 2" key="1">
    <citation type="journal article" date="2008" name="Nature">
        <title>The genome of the model beetle and pest Tribolium castaneum.</title>
        <authorList>
            <consortium name="Tribolium Genome Sequencing Consortium"/>
            <person name="Richards S."/>
            <person name="Gibbs R.A."/>
            <person name="Weinstock G.M."/>
            <person name="Brown S.J."/>
            <person name="Denell R."/>
            <person name="Beeman R.W."/>
            <person name="Gibbs R."/>
            <person name="Beeman R.W."/>
            <person name="Brown S.J."/>
            <person name="Bucher G."/>
            <person name="Friedrich M."/>
            <person name="Grimmelikhuijzen C.J."/>
            <person name="Klingler M."/>
            <person name="Lorenzen M."/>
            <person name="Richards S."/>
            <person name="Roth S."/>
            <person name="Schroder R."/>
            <person name="Tautz D."/>
            <person name="Zdobnov E.M."/>
            <person name="Muzny D."/>
            <person name="Gibbs R.A."/>
            <person name="Weinstock G.M."/>
            <person name="Attaway T."/>
            <person name="Bell S."/>
            <person name="Buhay C.J."/>
            <person name="Chandrabose M.N."/>
            <person name="Chavez D."/>
            <person name="Clerk-Blankenburg K.P."/>
            <person name="Cree A."/>
            <person name="Dao M."/>
            <person name="Davis C."/>
            <person name="Chacko J."/>
            <person name="Dinh H."/>
            <person name="Dugan-Rocha S."/>
            <person name="Fowler G."/>
            <person name="Garner T.T."/>
            <person name="Garnes J."/>
            <person name="Gnirke A."/>
            <person name="Hawes A."/>
            <person name="Hernandez J."/>
            <person name="Hines S."/>
            <person name="Holder M."/>
            <person name="Hume J."/>
            <person name="Jhangiani S.N."/>
            <person name="Joshi V."/>
            <person name="Khan Z.M."/>
            <person name="Jackson L."/>
            <person name="Kovar C."/>
            <person name="Kowis A."/>
            <person name="Lee S."/>
            <person name="Lewis L.R."/>
            <person name="Margolis J."/>
            <person name="Morgan M."/>
            <person name="Nazareth L.V."/>
            <person name="Nguyen N."/>
            <person name="Okwuonu G."/>
            <person name="Parker D."/>
            <person name="Richards S."/>
            <person name="Ruiz S.J."/>
            <person name="Santibanez J."/>
            <person name="Savard J."/>
            <person name="Scherer S.E."/>
            <person name="Schneider B."/>
            <person name="Sodergren E."/>
            <person name="Tautz D."/>
            <person name="Vattahil S."/>
            <person name="Villasana D."/>
            <person name="White C.S."/>
            <person name="Wright R."/>
            <person name="Park Y."/>
            <person name="Beeman R.W."/>
            <person name="Lord J."/>
            <person name="Oppert B."/>
            <person name="Lorenzen M."/>
            <person name="Brown S."/>
            <person name="Wang L."/>
            <person name="Savard J."/>
            <person name="Tautz D."/>
            <person name="Richards S."/>
            <person name="Weinstock G."/>
            <person name="Gibbs R.A."/>
            <person name="Liu Y."/>
            <person name="Worley K."/>
            <person name="Weinstock G."/>
            <person name="Elsik C.G."/>
            <person name="Reese J.T."/>
            <person name="Elhaik E."/>
            <person name="Landan G."/>
            <person name="Graur D."/>
            <person name="Arensburger P."/>
            <person name="Atkinson P."/>
            <person name="Beeman R.W."/>
            <person name="Beidler J."/>
            <person name="Brown S.J."/>
            <person name="Demuth J.P."/>
            <person name="Drury D.W."/>
            <person name="Du Y.Z."/>
            <person name="Fujiwara H."/>
            <person name="Lorenzen M."/>
            <person name="Maselli V."/>
            <person name="Osanai M."/>
            <person name="Park Y."/>
            <person name="Robertson H.M."/>
            <person name="Tu Z."/>
            <person name="Wang J.J."/>
            <person name="Wang S."/>
            <person name="Richards S."/>
            <person name="Song H."/>
            <person name="Zhang L."/>
            <person name="Sodergren E."/>
            <person name="Werner D."/>
            <person name="Stanke M."/>
            <person name="Morgenstern B."/>
            <person name="Solovyev V."/>
            <person name="Kosarev P."/>
            <person name="Brown G."/>
            <person name="Chen H.C."/>
            <person name="Ermolaeva O."/>
            <person name="Hlavina W."/>
            <person name="Kapustin Y."/>
            <person name="Kiryutin B."/>
            <person name="Kitts P."/>
            <person name="Maglott D."/>
            <person name="Pruitt K."/>
            <person name="Sapojnikov V."/>
            <person name="Souvorov A."/>
            <person name="Mackey A.J."/>
            <person name="Waterhouse R.M."/>
            <person name="Wyder S."/>
            <person name="Zdobnov E.M."/>
            <person name="Zdobnov E.M."/>
            <person name="Wyder S."/>
            <person name="Kriventseva E.V."/>
            <person name="Kadowaki T."/>
            <person name="Bork P."/>
            <person name="Aranda M."/>
            <person name="Bao R."/>
            <person name="Beermann A."/>
            <person name="Berns N."/>
            <person name="Bolognesi R."/>
            <person name="Bonneton F."/>
            <person name="Bopp D."/>
            <person name="Brown S.J."/>
            <person name="Bucher G."/>
            <person name="Butts T."/>
            <person name="Chaumot A."/>
            <person name="Denell R.E."/>
            <person name="Ferrier D.E."/>
            <person name="Friedrich M."/>
            <person name="Gordon C.M."/>
            <person name="Jindra M."/>
            <person name="Klingler M."/>
            <person name="Lan Q."/>
            <person name="Lattorff H.M."/>
            <person name="Laudet V."/>
            <person name="von Levetsow C."/>
            <person name="Liu Z."/>
            <person name="Lutz R."/>
            <person name="Lynch J.A."/>
            <person name="da Fonseca R.N."/>
            <person name="Posnien N."/>
            <person name="Reuter R."/>
            <person name="Roth S."/>
            <person name="Savard J."/>
            <person name="Schinko J.B."/>
            <person name="Schmitt C."/>
            <person name="Schoppmeier M."/>
            <person name="Schroder R."/>
            <person name="Shippy T.D."/>
            <person name="Simonnet F."/>
            <person name="Marques-Souza H."/>
            <person name="Tautz D."/>
            <person name="Tomoyasu Y."/>
            <person name="Trauner J."/>
            <person name="Van der Zee M."/>
            <person name="Vervoort M."/>
            <person name="Wittkopp N."/>
            <person name="Wimmer E.A."/>
            <person name="Yang X."/>
            <person name="Jones A.K."/>
            <person name="Sattelle D.B."/>
            <person name="Ebert P.R."/>
            <person name="Nelson D."/>
            <person name="Scott J.G."/>
            <person name="Beeman R.W."/>
            <person name="Muthukrishnan S."/>
            <person name="Kramer K.J."/>
            <person name="Arakane Y."/>
            <person name="Beeman R.W."/>
            <person name="Zhu Q."/>
            <person name="Hogenkamp D."/>
            <person name="Dixit R."/>
            <person name="Oppert B."/>
            <person name="Jiang H."/>
            <person name="Zou Z."/>
            <person name="Marshall J."/>
            <person name="Elpidina E."/>
            <person name="Vinokurov K."/>
            <person name="Oppert C."/>
            <person name="Zou Z."/>
            <person name="Evans J."/>
            <person name="Lu Z."/>
            <person name="Zhao P."/>
            <person name="Sumathipala N."/>
            <person name="Altincicek B."/>
            <person name="Vilcinskas A."/>
            <person name="Williams M."/>
            <person name="Hultmark D."/>
            <person name="Hetru C."/>
            <person name="Jiang H."/>
            <person name="Grimmelikhuijzen C.J."/>
            <person name="Hauser F."/>
            <person name="Cazzamali G."/>
            <person name="Williamson M."/>
            <person name="Park Y."/>
            <person name="Li B."/>
            <person name="Tanaka Y."/>
            <person name="Predel R."/>
            <person name="Neupert S."/>
            <person name="Schachtner J."/>
            <person name="Verleyen P."/>
            <person name="Raible F."/>
            <person name="Bork P."/>
            <person name="Friedrich M."/>
            <person name="Walden K.K."/>
            <person name="Robertson H.M."/>
            <person name="Angeli S."/>
            <person name="Foret S."/>
            <person name="Bucher G."/>
            <person name="Schuetz S."/>
            <person name="Maleszka R."/>
            <person name="Wimmer E.A."/>
            <person name="Beeman R.W."/>
            <person name="Lorenzen M."/>
            <person name="Tomoyasu Y."/>
            <person name="Miller S.C."/>
            <person name="Grossmann D."/>
            <person name="Bucher G."/>
        </authorList>
    </citation>
    <scope>NUCLEOTIDE SEQUENCE [LARGE SCALE GENOMIC DNA]</scope>
    <source>
        <strain evidence="1 2">Georgia GA2</strain>
    </source>
</reference>
<dbReference type="Proteomes" id="UP000007266">
    <property type="component" value="Linkage group 8"/>
</dbReference>